<feature type="domain" description="Tyrosine specific protein phosphatases" evidence="1">
    <location>
        <begin position="131"/>
        <end position="174"/>
    </location>
</feature>
<keyword evidence="3" id="KW-1185">Reference proteome</keyword>
<sequence length="284" mass="31209">MATKIDIAAIVQVPIGTILEKSQVQQILASAPFLPIPQALNLRTLSSPSLKPNIIFRSGITTIFDLRNRKEREEHPSPQIQGVNTIWIPSGEDGPVGIGAAHSNPKQVLQGISPATFVENGGVDGYLQMYEYFLNTHKAAFKAVFEKLKEPQGGVLFHCTAGKDRTGILAALILALVDTPPEMISHDYALTRIGVEPMRDHLLGVILQQMAEQGIDKPFEEPGFSEICGVRGPNILAVLKWMDSKWAYDSETQILYPGVHGYLAQELGFLDEDLEKIKKSLASR</sequence>
<dbReference type="STRING" id="1745343.A0A2J6PMA0"/>
<dbReference type="GO" id="GO:0004721">
    <property type="term" value="F:phosphoprotein phosphatase activity"/>
    <property type="evidence" value="ECO:0007669"/>
    <property type="project" value="InterPro"/>
</dbReference>
<proteinExistence type="predicted"/>
<organism evidence="2 3">
    <name type="scientific">Hyaloscypha hepaticicola</name>
    <dbReference type="NCBI Taxonomy" id="2082293"/>
    <lineage>
        <taxon>Eukaryota</taxon>
        <taxon>Fungi</taxon>
        <taxon>Dikarya</taxon>
        <taxon>Ascomycota</taxon>
        <taxon>Pezizomycotina</taxon>
        <taxon>Leotiomycetes</taxon>
        <taxon>Helotiales</taxon>
        <taxon>Hyaloscyphaceae</taxon>
        <taxon>Hyaloscypha</taxon>
    </lineage>
</organism>
<dbReference type="InterPro" id="IPR000387">
    <property type="entry name" value="Tyr_Pase_dom"/>
</dbReference>
<dbReference type="InterPro" id="IPR026893">
    <property type="entry name" value="Tyr/Ser_Pase_IphP-type"/>
</dbReference>
<dbReference type="PROSITE" id="PS50056">
    <property type="entry name" value="TYR_PHOSPHATASE_2"/>
    <property type="match status" value="1"/>
</dbReference>
<dbReference type="InterPro" id="IPR016130">
    <property type="entry name" value="Tyr_Pase_AS"/>
</dbReference>
<protein>
    <recommendedName>
        <fullName evidence="1">Tyrosine specific protein phosphatases domain-containing protein</fullName>
    </recommendedName>
</protein>
<evidence type="ECO:0000313" key="2">
    <source>
        <dbReference type="EMBL" id="PMD15155.1"/>
    </source>
</evidence>
<dbReference type="SUPFAM" id="SSF52799">
    <property type="entry name" value="(Phosphotyrosine protein) phosphatases II"/>
    <property type="match status" value="1"/>
</dbReference>
<dbReference type="Gene3D" id="3.90.190.10">
    <property type="entry name" value="Protein tyrosine phosphatase superfamily"/>
    <property type="match status" value="1"/>
</dbReference>
<name>A0A2J6PMA0_9HELO</name>
<accession>A0A2J6PMA0</accession>
<dbReference type="Pfam" id="PF13350">
    <property type="entry name" value="Y_phosphatase3"/>
    <property type="match status" value="1"/>
</dbReference>
<dbReference type="PROSITE" id="PS00383">
    <property type="entry name" value="TYR_PHOSPHATASE_1"/>
    <property type="match status" value="1"/>
</dbReference>
<reference evidence="2 3" key="1">
    <citation type="submission" date="2016-05" db="EMBL/GenBank/DDBJ databases">
        <title>A degradative enzymes factory behind the ericoid mycorrhizal symbiosis.</title>
        <authorList>
            <consortium name="DOE Joint Genome Institute"/>
            <person name="Martino E."/>
            <person name="Morin E."/>
            <person name="Grelet G."/>
            <person name="Kuo A."/>
            <person name="Kohler A."/>
            <person name="Daghino S."/>
            <person name="Barry K."/>
            <person name="Choi C."/>
            <person name="Cichocki N."/>
            <person name="Clum A."/>
            <person name="Copeland A."/>
            <person name="Hainaut M."/>
            <person name="Haridas S."/>
            <person name="Labutti K."/>
            <person name="Lindquist E."/>
            <person name="Lipzen A."/>
            <person name="Khouja H.-R."/>
            <person name="Murat C."/>
            <person name="Ohm R."/>
            <person name="Olson A."/>
            <person name="Spatafora J."/>
            <person name="Veneault-Fourrey C."/>
            <person name="Henrissat B."/>
            <person name="Grigoriev I."/>
            <person name="Martin F."/>
            <person name="Perotto S."/>
        </authorList>
    </citation>
    <scope>NUCLEOTIDE SEQUENCE [LARGE SCALE GENOMIC DNA]</scope>
    <source>
        <strain evidence="2 3">UAMH 7357</strain>
    </source>
</reference>
<dbReference type="Proteomes" id="UP000235672">
    <property type="component" value="Unassembled WGS sequence"/>
</dbReference>
<dbReference type="EMBL" id="KZ613515">
    <property type="protein sequence ID" value="PMD15155.1"/>
    <property type="molecule type" value="Genomic_DNA"/>
</dbReference>
<evidence type="ECO:0000313" key="3">
    <source>
        <dbReference type="Proteomes" id="UP000235672"/>
    </source>
</evidence>
<dbReference type="InterPro" id="IPR029021">
    <property type="entry name" value="Prot-tyrosine_phosphatase-like"/>
</dbReference>
<evidence type="ECO:0000259" key="1">
    <source>
        <dbReference type="PROSITE" id="PS50056"/>
    </source>
</evidence>
<dbReference type="AlphaFoldDB" id="A0A2J6PMA0"/>
<dbReference type="OrthoDB" id="449382at2759"/>
<gene>
    <name evidence="2" type="ORF">NA56DRAFT_664046</name>
</gene>